<gene>
    <name evidence="2" type="ORF">BC335_0038</name>
    <name evidence="4" type="ORF">IMAU30003_01405</name>
    <name evidence="1" type="ORF">Lh8105_00180</name>
    <name evidence="3" type="ORF">LHEJCM1062_06070</name>
</gene>
<proteinExistence type="predicted"/>
<reference evidence="5" key="1">
    <citation type="submission" date="2016-05" db="EMBL/GenBank/DDBJ databases">
        <title>Genome sequence of Lactobacillus helveticus FAM8105.</title>
        <authorList>
            <person name="Ahrens C."/>
            <person name="Schmid M."/>
        </authorList>
    </citation>
    <scope>NUCLEOTIDE SEQUENCE [LARGE SCALE GENOMIC DNA]</scope>
    <source>
        <strain evidence="5">FAM8105</strain>
    </source>
</reference>
<evidence type="ECO:0000313" key="2">
    <source>
        <dbReference type="EMBL" id="AYE60601.1"/>
    </source>
</evidence>
<dbReference type="EMBL" id="CP015496">
    <property type="protein sequence ID" value="AUI73439.1"/>
    <property type="molecule type" value="Genomic_DNA"/>
</dbReference>
<evidence type="ECO:0000313" key="1">
    <source>
        <dbReference type="EMBL" id="AUI73439.1"/>
    </source>
</evidence>
<organism evidence="4 7">
    <name type="scientific">Lactobacillus helveticus</name>
    <name type="common">Lactobacillus suntoryeus</name>
    <dbReference type="NCBI Taxonomy" id="1587"/>
    <lineage>
        <taxon>Bacteria</taxon>
        <taxon>Bacillati</taxon>
        <taxon>Bacillota</taxon>
        <taxon>Bacilli</taxon>
        <taxon>Lactobacillales</taxon>
        <taxon>Lactobacillaceae</taxon>
        <taxon>Lactobacillus</taxon>
    </lineage>
</organism>
<dbReference type="Proteomes" id="UP000630086">
    <property type="component" value="Unassembled WGS sequence"/>
</dbReference>
<dbReference type="EMBL" id="CP017982">
    <property type="protein sequence ID" value="AYE60601.1"/>
    <property type="molecule type" value="Genomic_DNA"/>
</dbReference>
<dbReference type="EMBL" id="BLYV01000128">
    <property type="protein sequence ID" value="GFP12735.1"/>
    <property type="molecule type" value="Genomic_DNA"/>
</dbReference>
<evidence type="ECO:0000313" key="5">
    <source>
        <dbReference type="Proteomes" id="UP000234562"/>
    </source>
</evidence>
<dbReference type="RefSeq" id="WP_003631201.1">
    <property type="nucleotide sequence ID" value="NZ_BLYS01000042.1"/>
</dbReference>
<reference evidence="4" key="4">
    <citation type="submission" date="2019-09" db="EMBL/GenBank/DDBJ databases">
        <title>Comparative genomic analysis of Lactobacillus helveticus.</title>
        <authorList>
            <person name="Zhang H."/>
            <person name="Chen Y."/>
            <person name="Zhong Z."/>
        </authorList>
    </citation>
    <scope>NUCLEOTIDE SEQUENCE</scope>
    <source>
        <strain evidence="4">IMAU30003</strain>
    </source>
</reference>
<evidence type="ECO:0000313" key="7">
    <source>
        <dbReference type="Proteomes" id="UP000651333"/>
    </source>
</evidence>
<dbReference type="Proteomes" id="UP000234562">
    <property type="component" value="Chromosome"/>
</dbReference>
<reference evidence="1" key="3">
    <citation type="journal article" date="2018" name="Front. Microbiol.">
        <title>Comparative Genomics of Completely Sequenced Lactobacillus helveticus Genomes Provides Insights into Strain-Specific Genes and Resolves Metagenomics Data Down to the Strain Level.</title>
        <authorList>
            <person name="Schmid M."/>
            <person name="Muri J."/>
            <person name="Melidis D."/>
            <person name="Varadarajan A.R."/>
            <person name="Somerville V."/>
            <person name="Wicki A."/>
            <person name="Moser A."/>
            <person name="Bourqui M."/>
            <person name="Wenzel C."/>
            <person name="Eugster-Meier E."/>
            <person name="Frey J.E."/>
            <person name="Irmler S."/>
            <person name="Ahrens C.H."/>
        </authorList>
    </citation>
    <scope>NUCLEOTIDE SEQUENCE</scope>
    <source>
        <strain evidence="1">FAM8105</strain>
    </source>
</reference>
<sequence length="74" mass="8165">MRLGLDKSKDEVHGFYVDPGTFTAIEDSNDAGVGFSQISIEIPNNGDGAILVPKKDKLLQMLPEQKDIIERFCV</sequence>
<dbReference type="EMBL" id="WCHB01000044">
    <property type="protein sequence ID" value="NRO35155.1"/>
    <property type="molecule type" value="Genomic_DNA"/>
</dbReference>
<evidence type="ECO:0000313" key="3">
    <source>
        <dbReference type="EMBL" id="GFP12735.1"/>
    </source>
</evidence>
<dbReference type="Proteomes" id="UP000267794">
    <property type="component" value="Chromosome"/>
</dbReference>
<dbReference type="AlphaFoldDB" id="A0A1B2IRY2"/>
<name>A0A1B2IRY2_LACHE</name>
<reference evidence="2 6" key="2">
    <citation type="submission" date="2016-10" db="EMBL/GenBank/DDBJ databases">
        <title>Complete genomic sequencing of Lactobacillus helveticus LH99 and comparative genome analysis.</title>
        <authorList>
            <person name="Li N."/>
            <person name="You C."/>
            <person name="Liu Z."/>
        </authorList>
    </citation>
    <scope>NUCLEOTIDE SEQUENCE [LARGE SCALE GENOMIC DNA]</scope>
    <source>
        <strain evidence="2 6">LH99</strain>
    </source>
</reference>
<reference evidence="3" key="5">
    <citation type="submission" date="2020-07" db="EMBL/GenBank/DDBJ databases">
        <title>Draft genome sequence of Lactobacillus helveticus strain JCM 1062.</title>
        <authorList>
            <person name="Endo A."/>
            <person name="Maeno S."/>
            <person name="Kido Y."/>
        </authorList>
    </citation>
    <scope>NUCLEOTIDE SEQUENCE</scope>
    <source>
        <strain evidence="3">JCM 1062</strain>
    </source>
</reference>
<evidence type="ECO:0000313" key="6">
    <source>
        <dbReference type="Proteomes" id="UP000267794"/>
    </source>
</evidence>
<protein>
    <submittedName>
        <fullName evidence="4">Uncharacterized protein</fullName>
    </submittedName>
</protein>
<accession>A0A1B2IRY2</accession>
<evidence type="ECO:0000313" key="4">
    <source>
        <dbReference type="EMBL" id="NRO35155.1"/>
    </source>
</evidence>
<dbReference type="Proteomes" id="UP000651333">
    <property type="component" value="Unassembled WGS sequence"/>
</dbReference>